<keyword evidence="2" id="KW-1185">Reference proteome</keyword>
<organism evidence="1 2">
    <name type="scientific">Mycoplasma miroungirhinis</name>
    <dbReference type="NCBI Taxonomy" id="754516"/>
    <lineage>
        <taxon>Bacteria</taxon>
        <taxon>Bacillati</taxon>
        <taxon>Mycoplasmatota</taxon>
        <taxon>Mollicutes</taxon>
        <taxon>Mycoplasmataceae</taxon>
        <taxon>Mycoplasma</taxon>
    </lineage>
</organism>
<protein>
    <submittedName>
        <fullName evidence="1">DUF1292 domain-containing protein</fullName>
    </submittedName>
</protein>
<dbReference type="InterPro" id="IPR009711">
    <property type="entry name" value="UPF0473"/>
</dbReference>
<accession>A0A6M4JCP8</accession>
<dbReference type="RefSeq" id="WP_171112712.1">
    <property type="nucleotide sequence ID" value="NZ_CP053097.1"/>
</dbReference>
<gene>
    <name evidence="1" type="ORF">HLA92_01170</name>
</gene>
<evidence type="ECO:0000313" key="1">
    <source>
        <dbReference type="EMBL" id="QJR44048.1"/>
    </source>
</evidence>
<dbReference type="Proteomes" id="UP000502118">
    <property type="component" value="Chromosome"/>
</dbReference>
<dbReference type="AlphaFoldDB" id="A0A6M4JCP8"/>
<reference evidence="1 2" key="1">
    <citation type="submission" date="2020-05" db="EMBL/GenBank/DDBJ databases">
        <title>Novel Mycoplasma species detected in Mirounga angustirostris (northern elephant seal) from the USA.</title>
        <authorList>
            <person name="Volokhov D.V."/>
        </authorList>
    </citation>
    <scope>NUCLEOTIDE SEQUENCE [LARGE SCALE GENOMIC DNA]</scope>
    <source>
        <strain evidence="1 2">Mirounga ES2806-NAS</strain>
    </source>
</reference>
<dbReference type="Pfam" id="PF06949">
    <property type="entry name" value="DUF1292"/>
    <property type="match status" value="1"/>
</dbReference>
<sequence length="85" mass="9938">MQINLNDKTRKITIQDDNGKETEITILFDFEENGDTYLLGVLADLETVVGLKKQNDIYIEIPEDEWEIVEEVFNDFLENNEIITE</sequence>
<name>A0A6M4JCP8_9MOLU</name>
<proteinExistence type="predicted"/>
<evidence type="ECO:0000313" key="2">
    <source>
        <dbReference type="Proteomes" id="UP000502118"/>
    </source>
</evidence>
<dbReference type="EMBL" id="CP053097">
    <property type="protein sequence ID" value="QJR44048.1"/>
    <property type="molecule type" value="Genomic_DNA"/>
</dbReference>
<dbReference type="KEGG" id="mmio:HLA92_01170"/>